<evidence type="ECO:0000256" key="2">
    <source>
        <dbReference type="ARBA" id="ARBA00007639"/>
    </source>
</evidence>
<feature type="domain" description="Periplasmic binding protein" evidence="4">
    <location>
        <begin position="48"/>
        <end position="294"/>
    </location>
</feature>
<reference evidence="5 6" key="1">
    <citation type="submission" date="2010-07" db="EMBL/GenBank/DDBJ databases">
        <title>The draft genome of Paenibacillus curdlanolyticus YK9.</title>
        <authorList>
            <consortium name="US DOE Joint Genome Institute (JGI-PGF)"/>
            <person name="Lucas S."/>
            <person name="Copeland A."/>
            <person name="Lapidus A."/>
            <person name="Cheng J.-F."/>
            <person name="Bruce D."/>
            <person name="Goodwin L."/>
            <person name="Pitluck S."/>
            <person name="Land M.L."/>
            <person name="Hauser L."/>
            <person name="Chang Y.-J."/>
            <person name="Jeffries C."/>
            <person name="Anderson I.J."/>
            <person name="Johnson E."/>
            <person name="Loganathan U."/>
            <person name="Mulhopadhyay B."/>
            <person name="Kyrpides N."/>
            <person name="Woyke T.J."/>
        </authorList>
    </citation>
    <scope>NUCLEOTIDE SEQUENCE [LARGE SCALE GENOMIC DNA]</scope>
    <source>
        <strain evidence="5 6">YK9</strain>
    </source>
</reference>
<evidence type="ECO:0000259" key="4">
    <source>
        <dbReference type="Pfam" id="PF13407"/>
    </source>
</evidence>
<dbReference type="EMBL" id="AEDD01000005">
    <property type="protein sequence ID" value="EFM10772.1"/>
    <property type="molecule type" value="Genomic_DNA"/>
</dbReference>
<dbReference type="Proteomes" id="UP000005387">
    <property type="component" value="Unassembled WGS sequence"/>
</dbReference>
<comment type="similarity">
    <text evidence="2">Belongs to the bacterial solute-binding protein 2 family.</text>
</comment>
<gene>
    <name evidence="5" type="ORF">PaecuDRAFT_2016</name>
</gene>
<dbReference type="STRING" id="717606.PaecuDRAFT_2016"/>
<accession>E0I8N8</accession>
<comment type="subcellular location">
    <subcellularLocation>
        <location evidence="1">Cell envelope</location>
    </subcellularLocation>
</comment>
<name>E0I8N8_9BACL</name>
<organism evidence="5 6">
    <name type="scientific">Paenibacillus curdlanolyticus YK9</name>
    <dbReference type="NCBI Taxonomy" id="717606"/>
    <lineage>
        <taxon>Bacteria</taxon>
        <taxon>Bacillati</taxon>
        <taxon>Bacillota</taxon>
        <taxon>Bacilli</taxon>
        <taxon>Bacillales</taxon>
        <taxon>Paenibacillaceae</taxon>
        <taxon>Paenibacillus</taxon>
    </lineage>
</organism>
<evidence type="ECO:0000313" key="5">
    <source>
        <dbReference type="EMBL" id="EFM10772.1"/>
    </source>
</evidence>
<dbReference type="PANTHER" id="PTHR46847">
    <property type="entry name" value="D-ALLOSE-BINDING PERIPLASMIC PROTEIN-RELATED"/>
    <property type="match status" value="1"/>
</dbReference>
<dbReference type="eggNOG" id="COG1879">
    <property type="taxonomic scope" value="Bacteria"/>
</dbReference>
<dbReference type="OrthoDB" id="6196975at2"/>
<dbReference type="InterPro" id="IPR028082">
    <property type="entry name" value="Peripla_BP_I"/>
</dbReference>
<sequence length="328" mass="35491">MRKHRFMLLLVLCLVTAVVYASFSLKLFDVADNGNRTVTVVLKTQNVRSDYWQTANMGAQTAAKELGVKLDLQGPLQETDADAQILALQDAIDRKPDAIVVAPIEDPRMPAVLEDITEAGIQLVVMDTPLPVKRMPAVVSSNHEQAGRLAGETIASLTKSKPVVAILSDSPDSLVSAKRYEGIGQALKPYADSVFGSYYCGDSEEKAYETALSLLQLNPEINAFITLNEATTLGAAKALKEMGASSAHKLIGFDSSIYEIQLLDEGTVSALVVQKPFNLGYLGVKTAMKLVNGSKSVRTTLIDSTVVTRDNMSLPENQKLLFPFTVIE</sequence>
<evidence type="ECO:0000256" key="3">
    <source>
        <dbReference type="ARBA" id="ARBA00022729"/>
    </source>
</evidence>
<evidence type="ECO:0000256" key="1">
    <source>
        <dbReference type="ARBA" id="ARBA00004196"/>
    </source>
</evidence>
<dbReference type="GO" id="GO:0030246">
    <property type="term" value="F:carbohydrate binding"/>
    <property type="evidence" value="ECO:0007669"/>
    <property type="project" value="UniProtKB-ARBA"/>
</dbReference>
<dbReference type="Pfam" id="PF13407">
    <property type="entry name" value="Peripla_BP_4"/>
    <property type="match status" value="1"/>
</dbReference>
<dbReference type="SUPFAM" id="SSF53822">
    <property type="entry name" value="Periplasmic binding protein-like I"/>
    <property type="match status" value="1"/>
</dbReference>
<keyword evidence="3" id="KW-0732">Signal</keyword>
<dbReference type="PANTHER" id="PTHR46847:SF1">
    <property type="entry name" value="D-ALLOSE-BINDING PERIPLASMIC PROTEIN-RELATED"/>
    <property type="match status" value="1"/>
</dbReference>
<evidence type="ECO:0000313" key="6">
    <source>
        <dbReference type="Proteomes" id="UP000005387"/>
    </source>
</evidence>
<keyword evidence="6" id="KW-1185">Reference proteome</keyword>
<dbReference type="InterPro" id="IPR025997">
    <property type="entry name" value="SBP_2_dom"/>
</dbReference>
<dbReference type="Gene3D" id="3.40.50.2300">
    <property type="match status" value="2"/>
</dbReference>
<dbReference type="AlphaFoldDB" id="E0I8N8"/>
<dbReference type="RefSeq" id="WP_006038022.1">
    <property type="nucleotide sequence ID" value="NZ_AEDD01000005.1"/>
</dbReference>
<dbReference type="GO" id="GO:0030313">
    <property type="term" value="C:cell envelope"/>
    <property type="evidence" value="ECO:0007669"/>
    <property type="project" value="UniProtKB-SubCell"/>
</dbReference>
<dbReference type="CDD" id="cd20006">
    <property type="entry name" value="PBP1_ABC_sugar_binding-like"/>
    <property type="match status" value="1"/>
</dbReference>
<protein>
    <submittedName>
        <fullName evidence="5">Periplasmic binding protein/LacI transcriptional regulator</fullName>
    </submittedName>
</protein>
<proteinExistence type="inferred from homology"/>